<dbReference type="NCBIfam" id="NF003513">
    <property type="entry name" value="PRK05182.1-2"/>
    <property type="match status" value="1"/>
</dbReference>
<comment type="catalytic activity">
    <reaction evidence="10 11">
        <text>RNA(n) + a ribonucleoside 5'-triphosphate = RNA(n+1) + diphosphate</text>
        <dbReference type="Rhea" id="RHEA:21248"/>
        <dbReference type="Rhea" id="RHEA-COMP:14527"/>
        <dbReference type="Rhea" id="RHEA-COMP:17342"/>
        <dbReference type="ChEBI" id="CHEBI:33019"/>
        <dbReference type="ChEBI" id="CHEBI:61557"/>
        <dbReference type="ChEBI" id="CHEBI:140395"/>
        <dbReference type="EC" id="2.7.7.6"/>
    </reaction>
</comment>
<evidence type="ECO:0000313" key="14">
    <source>
        <dbReference type="EMBL" id="KRL13286.1"/>
    </source>
</evidence>
<feature type="coiled-coil region" evidence="12">
    <location>
        <begin position="230"/>
        <end position="257"/>
    </location>
</feature>
<accession>A0A0R1MYS1</accession>
<comment type="function">
    <text evidence="11">DNA-dependent RNA polymerase catalyzes the transcription of DNA into RNA using the four ribonucleoside triphosphates as substrates.</text>
</comment>
<dbReference type="Gene3D" id="3.30.1360.10">
    <property type="entry name" value="RNA polymerase, RBP11-like subunit"/>
    <property type="match status" value="1"/>
</dbReference>
<dbReference type="STRING" id="1423792.FD09_GL002113"/>
<comment type="similarity">
    <text evidence="1 11">Belongs to the RNA polymerase alpha chain family.</text>
</comment>
<evidence type="ECO:0000256" key="4">
    <source>
        <dbReference type="ARBA" id="ARBA00022478"/>
    </source>
</evidence>
<comment type="domain">
    <text evidence="11">The N-terminal domain is essential for RNAP assembly and basal transcription, whereas the C-terminal domain is involved in interaction with transcriptional regulators and with upstream promoter elements.</text>
</comment>
<keyword evidence="12" id="KW-0175">Coiled coil</keyword>
<dbReference type="GO" id="GO:0006351">
    <property type="term" value="P:DNA-templated transcription"/>
    <property type="evidence" value="ECO:0007669"/>
    <property type="project" value="UniProtKB-UniRule"/>
</dbReference>
<dbReference type="GO" id="GO:0003677">
    <property type="term" value="F:DNA binding"/>
    <property type="evidence" value="ECO:0007669"/>
    <property type="project" value="UniProtKB-UniRule"/>
</dbReference>
<keyword evidence="15" id="KW-1185">Reference proteome</keyword>
<dbReference type="GO" id="GO:0003899">
    <property type="term" value="F:DNA-directed RNA polymerase activity"/>
    <property type="evidence" value="ECO:0007669"/>
    <property type="project" value="UniProtKB-UniRule"/>
</dbReference>
<name>A0A0R1MYS1_9LACO</name>
<evidence type="ECO:0000313" key="15">
    <source>
        <dbReference type="Proteomes" id="UP000051330"/>
    </source>
</evidence>
<evidence type="ECO:0000256" key="8">
    <source>
        <dbReference type="ARBA" id="ARBA00032524"/>
    </source>
</evidence>
<dbReference type="InterPro" id="IPR036643">
    <property type="entry name" value="RNApol_insert_sf"/>
</dbReference>
<evidence type="ECO:0000256" key="5">
    <source>
        <dbReference type="ARBA" id="ARBA00022679"/>
    </source>
</evidence>
<evidence type="ECO:0000256" key="7">
    <source>
        <dbReference type="ARBA" id="ARBA00023163"/>
    </source>
</evidence>
<dbReference type="HAMAP" id="MF_00059">
    <property type="entry name" value="RNApol_bact_RpoA"/>
    <property type="match status" value="1"/>
</dbReference>
<evidence type="ECO:0000256" key="2">
    <source>
        <dbReference type="ARBA" id="ARBA00012418"/>
    </source>
</evidence>
<dbReference type="GO" id="GO:0005737">
    <property type="term" value="C:cytoplasm"/>
    <property type="evidence" value="ECO:0007669"/>
    <property type="project" value="UniProtKB-ARBA"/>
</dbReference>
<dbReference type="Pfam" id="PF01193">
    <property type="entry name" value="RNA_pol_L"/>
    <property type="match status" value="1"/>
</dbReference>
<comment type="caution">
    <text evidence="14">The sequence shown here is derived from an EMBL/GenBank/DDBJ whole genome shotgun (WGS) entry which is preliminary data.</text>
</comment>
<sequence length="320" mass="35360">MKGVLITNMIEFEKPNITKVDETTNYGEFVVEPLERGYGTTLGNSLRRVLLSSLPGAAVSSVQIDGVLHEFSTIDGVLEDVTQIILNIKKLALKLNTDQEKTVEIDAEGPATVTAANIITDDDVEILNPEQYICTIANGGHLHMRMTVKTGRGYVPADQNKSDDMPIGVLPVDSIFTPIERVNYQVESTRVGKRNDFDKLTLAVWTNGSIGPREAISLAAKILTEHLAGFVNLTDEAKNAEVMVQKEENHKEKMMEMTIEELDLSVRSYNCLKRAGINTVQELTNKTEADMMKVRNLGRKSLEEVKTKLANLGLSLKDAD</sequence>
<dbReference type="CDD" id="cd06928">
    <property type="entry name" value="RNAP_alpha_NTD"/>
    <property type="match status" value="1"/>
</dbReference>
<keyword evidence="4 11" id="KW-0240">DNA-directed RNA polymerase</keyword>
<dbReference type="Proteomes" id="UP000051330">
    <property type="component" value="Unassembled WGS sequence"/>
</dbReference>
<evidence type="ECO:0000256" key="3">
    <source>
        <dbReference type="ARBA" id="ARBA00015972"/>
    </source>
</evidence>
<reference evidence="14 15" key="1">
    <citation type="journal article" date="2015" name="Genome Announc.">
        <title>Expanding the biotechnology potential of lactobacilli through comparative genomics of 213 strains and associated genera.</title>
        <authorList>
            <person name="Sun Z."/>
            <person name="Harris H.M."/>
            <person name="McCann A."/>
            <person name="Guo C."/>
            <person name="Argimon S."/>
            <person name="Zhang W."/>
            <person name="Yang X."/>
            <person name="Jeffery I.B."/>
            <person name="Cooney J.C."/>
            <person name="Kagawa T.F."/>
            <person name="Liu W."/>
            <person name="Song Y."/>
            <person name="Salvetti E."/>
            <person name="Wrobel A."/>
            <person name="Rasinkangas P."/>
            <person name="Parkhill J."/>
            <person name="Rea M.C."/>
            <person name="O'Sullivan O."/>
            <person name="Ritari J."/>
            <person name="Douillard F.P."/>
            <person name="Paul Ross R."/>
            <person name="Yang R."/>
            <person name="Briner A.E."/>
            <person name="Felis G.E."/>
            <person name="de Vos W.M."/>
            <person name="Barrangou R."/>
            <person name="Klaenhammer T.R."/>
            <person name="Caufield P.W."/>
            <person name="Cui Y."/>
            <person name="Zhang H."/>
            <person name="O'Toole P.W."/>
        </authorList>
    </citation>
    <scope>NUCLEOTIDE SEQUENCE [LARGE SCALE GENOMIC DNA]</scope>
    <source>
        <strain evidence="14 15">DSM 12744</strain>
    </source>
</reference>
<protein>
    <recommendedName>
        <fullName evidence="3 11">DNA-directed RNA polymerase subunit alpha</fullName>
        <shortName evidence="11">RNAP subunit alpha</shortName>
        <ecNumber evidence="2 11">2.7.7.6</ecNumber>
    </recommendedName>
    <alternativeName>
        <fullName evidence="9 11">RNA polymerase subunit alpha</fullName>
    </alternativeName>
    <alternativeName>
        <fullName evidence="8 11">Transcriptase subunit alpha</fullName>
    </alternativeName>
</protein>
<evidence type="ECO:0000256" key="11">
    <source>
        <dbReference type="HAMAP-Rule" id="MF_00059"/>
    </source>
</evidence>
<feature type="domain" description="DNA-directed RNA polymerase RpoA/D/Rpb3-type" evidence="13">
    <location>
        <begin position="26"/>
        <end position="233"/>
    </location>
</feature>
<dbReference type="InterPro" id="IPR011263">
    <property type="entry name" value="DNA-dir_RNA_pol_RpoA/D/Rpb3"/>
</dbReference>
<dbReference type="GO" id="GO:0000428">
    <property type="term" value="C:DNA-directed RNA polymerase complex"/>
    <property type="evidence" value="ECO:0007669"/>
    <property type="project" value="UniProtKB-KW"/>
</dbReference>
<dbReference type="FunFam" id="2.170.120.12:FF:000001">
    <property type="entry name" value="DNA-directed RNA polymerase subunit alpha"/>
    <property type="match status" value="1"/>
</dbReference>
<gene>
    <name evidence="11" type="primary">rpoA</name>
    <name evidence="14" type="ORF">FD09_GL002113</name>
</gene>
<dbReference type="SUPFAM" id="SSF56553">
    <property type="entry name" value="Insert subdomain of RNA polymerase alpha subunit"/>
    <property type="match status" value="1"/>
</dbReference>
<dbReference type="FunFam" id="1.10.150.20:FF:000001">
    <property type="entry name" value="DNA-directed RNA polymerase subunit alpha"/>
    <property type="match status" value="1"/>
</dbReference>
<dbReference type="Gene3D" id="2.170.120.12">
    <property type="entry name" value="DNA-directed RNA polymerase, insert domain"/>
    <property type="match status" value="1"/>
</dbReference>
<evidence type="ECO:0000256" key="1">
    <source>
        <dbReference type="ARBA" id="ARBA00007123"/>
    </source>
</evidence>
<dbReference type="PATRIC" id="fig|1423792.3.peg.2155"/>
<dbReference type="InterPro" id="IPR036603">
    <property type="entry name" value="RBP11-like"/>
</dbReference>
<feature type="region of interest" description="Alpha N-terminal domain (alpha-NTD)" evidence="11">
    <location>
        <begin position="1"/>
        <end position="234"/>
    </location>
</feature>
<dbReference type="GO" id="GO:0046983">
    <property type="term" value="F:protein dimerization activity"/>
    <property type="evidence" value="ECO:0007669"/>
    <property type="project" value="InterPro"/>
</dbReference>
<keyword evidence="5 11" id="KW-0808">Transferase</keyword>
<evidence type="ECO:0000256" key="10">
    <source>
        <dbReference type="ARBA" id="ARBA00048552"/>
    </source>
</evidence>
<dbReference type="InterPro" id="IPR011262">
    <property type="entry name" value="DNA-dir_RNA_pol_insert"/>
</dbReference>
<feature type="region of interest" description="Alpha C-terminal domain (alpha-CTD)" evidence="11">
    <location>
        <begin position="253"/>
        <end position="320"/>
    </location>
</feature>
<dbReference type="AlphaFoldDB" id="A0A0R1MYS1"/>
<dbReference type="InterPro" id="IPR011773">
    <property type="entry name" value="DNA-dir_RpoA"/>
</dbReference>
<organism evidence="14 15">
    <name type="scientific">Schleiferilactobacillus perolens DSM 12744</name>
    <dbReference type="NCBI Taxonomy" id="1423792"/>
    <lineage>
        <taxon>Bacteria</taxon>
        <taxon>Bacillati</taxon>
        <taxon>Bacillota</taxon>
        <taxon>Bacilli</taxon>
        <taxon>Lactobacillales</taxon>
        <taxon>Lactobacillaceae</taxon>
        <taxon>Schleiferilactobacillus</taxon>
    </lineage>
</organism>
<dbReference type="InterPro" id="IPR011260">
    <property type="entry name" value="RNAP_asu_C"/>
</dbReference>
<dbReference type="EC" id="2.7.7.6" evidence="2 11"/>
<comment type="subunit">
    <text evidence="11">Homodimer. The RNAP catalytic core consists of 2 alpha, 1 beta, 1 beta' and 1 omega subunit. When a sigma factor is associated with the core the holoenzyme is formed, which can initiate transcription.</text>
</comment>
<dbReference type="SUPFAM" id="SSF55257">
    <property type="entry name" value="RBP11-like subunits of RNA polymerase"/>
    <property type="match status" value="1"/>
</dbReference>
<keyword evidence="6 11" id="KW-0548">Nucleotidyltransferase</keyword>
<evidence type="ECO:0000256" key="9">
    <source>
        <dbReference type="ARBA" id="ARBA00033070"/>
    </source>
</evidence>
<dbReference type="NCBIfam" id="NF003515">
    <property type="entry name" value="PRK05182.2-1"/>
    <property type="match status" value="1"/>
</dbReference>
<dbReference type="NCBIfam" id="TIGR02027">
    <property type="entry name" value="rpoA"/>
    <property type="match status" value="1"/>
</dbReference>
<dbReference type="Pfam" id="PF01000">
    <property type="entry name" value="RNA_pol_A_bac"/>
    <property type="match status" value="1"/>
</dbReference>
<evidence type="ECO:0000259" key="13">
    <source>
        <dbReference type="SMART" id="SM00662"/>
    </source>
</evidence>
<dbReference type="Pfam" id="PF03118">
    <property type="entry name" value="RNA_pol_A_CTD"/>
    <property type="match status" value="1"/>
</dbReference>
<keyword evidence="7 11" id="KW-0804">Transcription</keyword>
<dbReference type="SUPFAM" id="SSF47789">
    <property type="entry name" value="C-terminal domain of RNA polymerase alpha subunit"/>
    <property type="match status" value="1"/>
</dbReference>
<dbReference type="EMBL" id="AZEC01000004">
    <property type="protein sequence ID" value="KRL13286.1"/>
    <property type="molecule type" value="Genomic_DNA"/>
</dbReference>
<evidence type="ECO:0000256" key="12">
    <source>
        <dbReference type="SAM" id="Coils"/>
    </source>
</evidence>
<evidence type="ECO:0000256" key="6">
    <source>
        <dbReference type="ARBA" id="ARBA00022695"/>
    </source>
</evidence>
<dbReference type="SMART" id="SM00662">
    <property type="entry name" value="RPOLD"/>
    <property type="match status" value="1"/>
</dbReference>
<proteinExistence type="inferred from homology"/>
<dbReference type="NCBIfam" id="NF003516">
    <property type="entry name" value="PRK05182.2-2"/>
    <property type="match status" value="1"/>
</dbReference>
<dbReference type="Gene3D" id="1.10.150.20">
    <property type="entry name" value="5' to 3' exonuclease, C-terminal subdomain"/>
    <property type="match status" value="1"/>
</dbReference>
<dbReference type="NCBIfam" id="NF003519">
    <property type="entry name" value="PRK05182.2-5"/>
    <property type="match status" value="1"/>
</dbReference>